<organism evidence="7 8">
    <name type="scientific">Pseudonocardia kunmingensis</name>
    <dbReference type="NCBI Taxonomy" id="630975"/>
    <lineage>
        <taxon>Bacteria</taxon>
        <taxon>Bacillati</taxon>
        <taxon>Actinomycetota</taxon>
        <taxon>Actinomycetes</taxon>
        <taxon>Pseudonocardiales</taxon>
        <taxon>Pseudonocardiaceae</taxon>
        <taxon>Pseudonocardia</taxon>
    </lineage>
</organism>
<dbReference type="GO" id="GO:0015807">
    <property type="term" value="P:L-amino acid transport"/>
    <property type="evidence" value="ECO:0007669"/>
    <property type="project" value="TreeGrafter"/>
</dbReference>
<dbReference type="InterPro" id="IPR003593">
    <property type="entry name" value="AAA+_ATPase"/>
</dbReference>
<dbReference type="PROSITE" id="PS50893">
    <property type="entry name" value="ABC_TRANSPORTER_2"/>
    <property type="match status" value="1"/>
</dbReference>
<dbReference type="EMBL" id="VFPA01000002">
    <property type="protein sequence ID" value="TQM11078.1"/>
    <property type="molecule type" value="Genomic_DNA"/>
</dbReference>
<dbReference type="GO" id="GO:0016887">
    <property type="term" value="F:ATP hydrolysis activity"/>
    <property type="evidence" value="ECO:0007669"/>
    <property type="project" value="InterPro"/>
</dbReference>
<dbReference type="InterPro" id="IPR003439">
    <property type="entry name" value="ABC_transporter-like_ATP-bd"/>
</dbReference>
<dbReference type="SMART" id="SM00382">
    <property type="entry name" value="AAA"/>
    <property type="match status" value="1"/>
</dbReference>
<dbReference type="AlphaFoldDB" id="A0A543DP35"/>
<dbReference type="Proteomes" id="UP000315677">
    <property type="component" value="Unassembled WGS sequence"/>
</dbReference>
<dbReference type="GO" id="GO:0005524">
    <property type="term" value="F:ATP binding"/>
    <property type="evidence" value="ECO:0007669"/>
    <property type="project" value="UniProtKB-KW"/>
</dbReference>
<comment type="similarity">
    <text evidence="1">Belongs to the ABC transporter superfamily.</text>
</comment>
<evidence type="ECO:0000256" key="4">
    <source>
        <dbReference type="ARBA" id="ARBA00022840"/>
    </source>
</evidence>
<dbReference type="PROSITE" id="PS00211">
    <property type="entry name" value="ABC_TRANSPORTER_1"/>
    <property type="match status" value="1"/>
</dbReference>
<dbReference type="InterPro" id="IPR052156">
    <property type="entry name" value="BCAA_Transport_ATP-bd_LivF"/>
</dbReference>
<keyword evidence="3" id="KW-0547">Nucleotide-binding</keyword>
<dbReference type="InterPro" id="IPR027417">
    <property type="entry name" value="P-loop_NTPase"/>
</dbReference>
<dbReference type="Gene3D" id="3.40.50.300">
    <property type="entry name" value="P-loop containing nucleotide triphosphate hydrolases"/>
    <property type="match status" value="1"/>
</dbReference>
<keyword evidence="2" id="KW-0813">Transport</keyword>
<dbReference type="SUPFAM" id="SSF52540">
    <property type="entry name" value="P-loop containing nucleoside triphosphate hydrolases"/>
    <property type="match status" value="1"/>
</dbReference>
<evidence type="ECO:0000256" key="1">
    <source>
        <dbReference type="ARBA" id="ARBA00005417"/>
    </source>
</evidence>
<dbReference type="OrthoDB" id="9776369at2"/>
<dbReference type="GO" id="GO:0015658">
    <property type="term" value="F:branched-chain amino acid transmembrane transporter activity"/>
    <property type="evidence" value="ECO:0007669"/>
    <property type="project" value="TreeGrafter"/>
</dbReference>
<evidence type="ECO:0000256" key="2">
    <source>
        <dbReference type="ARBA" id="ARBA00022448"/>
    </source>
</evidence>
<keyword evidence="5" id="KW-0029">Amino-acid transport</keyword>
<sequence>MSATMAGLVVDDLRAGYGRAEVLHGASLRVASGELVGVAGPNGVGKTTLLRAISGTITRGGGDVAFDSAPLPADPAAVAARGVTHVPEGRRLFPNLTVEENLRVGALGGRVRDYPTSRADVLALLPGLEPLLERRAGVLSGGQQQLVAVARGLVARPRLLLLDELSLGLSPRAVREVSEATVASCRDLGTGVLWVDQNVGLLARLCDRVMLLRSGAVEELPPGAEADLGALYF</sequence>
<dbReference type="RefSeq" id="WP_142054923.1">
    <property type="nucleotide sequence ID" value="NZ_VFPA01000002.1"/>
</dbReference>
<name>A0A543DP35_9PSEU</name>
<accession>A0A543DP35</accession>
<keyword evidence="4 7" id="KW-0067">ATP-binding</keyword>
<evidence type="ECO:0000259" key="6">
    <source>
        <dbReference type="PROSITE" id="PS50893"/>
    </source>
</evidence>
<dbReference type="PANTHER" id="PTHR43820">
    <property type="entry name" value="HIGH-AFFINITY BRANCHED-CHAIN AMINO ACID TRANSPORT ATP-BINDING PROTEIN LIVF"/>
    <property type="match status" value="1"/>
</dbReference>
<evidence type="ECO:0000256" key="5">
    <source>
        <dbReference type="ARBA" id="ARBA00022970"/>
    </source>
</evidence>
<protein>
    <submittedName>
        <fullName evidence="7">Branched-chain amino acid transport system ATP-binding protein</fullName>
    </submittedName>
</protein>
<reference evidence="7 8" key="1">
    <citation type="submission" date="2019-06" db="EMBL/GenBank/DDBJ databases">
        <title>Sequencing the genomes of 1000 actinobacteria strains.</title>
        <authorList>
            <person name="Klenk H.-P."/>
        </authorList>
    </citation>
    <scope>NUCLEOTIDE SEQUENCE [LARGE SCALE GENOMIC DNA]</scope>
    <source>
        <strain evidence="7 8">DSM 45301</strain>
    </source>
</reference>
<evidence type="ECO:0000313" key="8">
    <source>
        <dbReference type="Proteomes" id="UP000315677"/>
    </source>
</evidence>
<evidence type="ECO:0000313" key="7">
    <source>
        <dbReference type="EMBL" id="TQM11078.1"/>
    </source>
</evidence>
<dbReference type="Pfam" id="PF00005">
    <property type="entry name" value="ABC_tran"/>
    <property type="match status" value="1"/>
</dbReference>
<dbReference type="PANTHER" id="PTHR43820:SF4">
    <property type="entry name" value="HIGH-AFFINITY BRANCHED-CHAIN AMINO ACID TRANSPORT ATP-BINDING PROTEIN LIVF"/>
    <property type="match status" value="1"/>
</dbReference>
<dbReference type="InterPro" id="IPR017871">
    <property type="entry name" value="ABC_transporter-like_CS"/>
</dbReference>
<gene>
    <name evidence="7" type="ORF">FB558_3620</name>
</gene>
<feature type="domain" description="ABC transporter" evidence="6">
    <location>
        <begin position="8"/>
        <end position="233"/>
    </location>
</feature>
<proteinExistence type="inferred from homology"/>
<evidence type="ECO:0000256" key="3">
    <source>
        <dbReference type="ARBA" id="ARBA00022741"/>
    </source>
</evidence>
<comment type="caution">
    <text evidence="7">The sequence shown here is derived from an EMBL/GenBank/DDBJ whole genome shotgun (WGS) entry which is preliminary data.</text>
</comment>
<keyword evidence="8" id="KW-1185">Reference proteome</keyword>